<gene>
    <name evidence="1" type="ORF">EVAR_91990_1</name>
</gene>
<accession>A0A4C1TJY4</accession>
<keyword evidence="2" id="KW-1185">Reference proteome</keyword>
<protein>
    <submittedName>
        <fullName evidence="1">Uncharacterized protein</fullName>
    </submittedName>
</protein>
<proteinExistence type="predicted"/>
<sequence>ESILTIGHVRGLKRGYLNPVKSSSLPLNFACLPRPGPRAERSSCRATLLCAVAASSYGLVL</sequence>
<evidence type="ECO:0000313" key="2">
    <source>
        <dbReference type="Proteomes" id="UP000299102"/>
    </source>
</evidence>
<name>A0A4C1TJY4_EUMVA</name>
<feature type="non-terminal residue" evidence="1">
    <location>
        <position position="1"/>
    </location>
</feature>
<dbReference type="Proteomes" id="UP000299102">
    <property type="component" value="Unassembled WGS sequence"/>
</dbReference>
<evidence type="ECO:0000313" key="1">
    <source>
        <dbReference type="EMBL" id="GBP14832.1"/>
    </source>
</evidence>
<organism evidence="1 2">
    <name type="scientific">Eumeta variegata</name>
    <name type="common">Bagworm moth</name>
    <name type="synonym">Eumeta japonica</name>
    <dbReference type="NCBI Taxonomy" id="151549"/>
    <lineage>
        <taxon>Eukaryota</taxon>
        <taxon>Metazoa</taxon>
        <taxon>Ecdysozoa</taxon>
        <taxon>Arthropoda</taxon>
        <taxon>Hexapoda</taxon>
        <taxon>Insecta</taxon>
        <taxon>Pterygota</taxon>
        <taxon>Neoptera</taxon>
        <taxon>Endopterygota</taxon>
        <taxon>Lepidoptera</taxon>
        <taxon>Glossata</taxon>
        <taxon>Ditrysia</taxon>
        <taxon>Tineoidea</taxon>
        <taxon>Psychidae</taxon>
        <taxon>Oiketicinae</taxon>
        <taxon>Eumeta</taxon>
    </lineage>
</organism>
<dbReference type="EMBL" id="BGZK01005629">
    <property type="protein sequence ID" value="GBP14832.1"/>
    <property type="molecule type" value="Genomic_DNA"/>
</dbReference>
<comment type="caution">
    <text evidence="1">The sequence shown here is derived from an EMBL/GenBank/DDBJ whole genome shotgun (WGS) entry which is preliminary data.</text>
</comment>
<dbReference type="AlphaFoldDB" id="A0A4C1TJY4"/>
<reference evidence="1 2" key="1">
    <citation type="journal article" date="2019" name="Commun. Biol.">
        <title>The bagworm genome reveals a unique fibroin gene that provides high tensile strength.</title>
        <authorList>
            <person name="Kono N."/>
            <person name="Nakamura H."/>
            <person name="Ohtoshi R."/>
            <person name="Tomita M."/>
            <person name="Numata K."/>
            <person name="Arakawa K."/>
        </authorList>
    </citation>
    <scope>NUCLEOTIDE SEQUENCE [LARGE SCALE GENOMIC DNA]</scope>
</reference>